<sequence length="49" mass="5072">GFDHLSIALSVTIQEMVRSDTGASGVMFTMDTESGFQGVSLVTSAYGLG</sequence>
<dbReference type="InterPro" id="IPR006319">
    <property type="entry name" value="PEP_synth"/>
</dbReference>
<dbReference type="EMBL" id="PFJR01000046">
    <property type="protein sequence ID" value="PIX88080.1"/>
    <property type="molecule type" value="Genomic_DNA"/>
</dbReference>
<evidence type="ECO:0000256" key="4">
    <source>
        <dbReference type="ARBA" id="ARBA00022679"/>
    </source>
</evidence>
<dbReference type="InterPro" id="IPR002192">
    <property type="entry name" value="PPDK_AMP/ATP-bd"/>
</dbReference>
<evidence type="ECO:0000256" key="2">
    <source>
        <dbReference type="ARBA" id="ARBA00007837"/>
    </source>
</evidence>
<keyword evidence="9" id="KW-0460">Magnesium</keyword>
<evidence type="ECO:0000313" key="12">
    <source>
        <dbReference type="Proteomes" id="UP000230064"/>
    </source>
</evidence>
<comment type="cofactor">
    <cofactor evidence="1">
        <name>Mg(2+)</name>
        <dbReference type="ChEBI" id="CHEBI:18420"/>
    </cofactor>
</comment>
<protein>
    <recommendedName>
        <fullName evidence="3">Phosphoenolpyruvate synthase</fullName>
    </recommendedName>
</protein>
<dbReference type="AlphaFoldDB" id="A0A2M7MEU1"/>
<evidence type="ECO:0000256" key="5">
    <source>
        <dbReference type="ARBA" id="ARBA00022723"/>
    </source>
</evidence>
<comment type="caution">
    <text evidence="11">The sequence shown here is derived from an EMBL/GenBank/DDBJ whole genome shotgun (WGS) entry which is preliminary data.</text>
</comment>
<feature type="non-terminal residue" evidence="11">
    <location>
        <position position="1"/>
    </location>
</feature>
<name>A0A2M7MEU1_9BACT</name>
<evidence type="ECO:0000256" key="1">
    <source>
        <dbReference type="ARBA" id="ARBA00001946"/>
    </source>
</evidence>
<dbReference type="Proteomes" id="UP000230064">
    <property type="component" value="Unassembled WGS sequence"/>
</dbReference>
<comment type="similarity">
    <text evidence="2">Belongs to the PEP-utilizing enzyme family.</text>
</comment>
<evidence type="ECO:0000256" key="6">
    <source>
        <dbReference type="ARBA" id="ARBA00022741"/>
    </source>
</evidence>
<organism evidence="11 12">
    <name type="scientific">Candidatus Nealsonbacteria bacterium CG_4_10_14_3_um_filter_36_16</name>
    <dbReference type="NCBI Taxonomy" id="1974685"/>
    <lineage>
        <taxon>Bacteria</taxon>
        <taxon>Candidatus Nealsoniibacteriota</taxon>
    </lineage>
</organism>
<gene>
    <name evidence="11" type="ORF">COZ30_01885</name>
</gene>
<dbReference type="Gene3D" id="3.30.470.20">
    <property type="entry name" value="ATP-grasp fold, B domain"/>
    <property type="match status" value="1"/>
</dbReference>
<evidence type="ECO:0000256" key="9">
    <source>
        <dbReference type="ARBA" id="ARBA00022842"/>
    </source>
</evidence>
<keyword evidence="5" id="KW-0479">Metal-binding</keyword>
<dbReference type="PANTHER" id="PTHR43030:SF1">
    <property type="entry name" value="PHOSPHOENOLPYRUVATE SYNTHASE"/>
    <property type="match status" value="1"/>
</dbReference>
<keyword evidence="4" id="KW-0808">Transferase</keyword>
<dbReference type="GO" id="GO:0008986">
    <property type="term" value="F:pyruvate, water dikinase activity"/>
    <property type="evidence" value="ECO:0007669"/>
    <property type="project" value="InterPro"/>
</dbReference>
<evidence type="ECO:0000256" key="7">
    <source>
        <dbReference type="ARBA" id="ARBA00022777"/>
    </source>
</evidence>
<dbReference type="GO" id="GO:0005524">
    <property type="term" value="F:ATP binding"/>
    <property type="evidence" value="ECO:0007669"/>
    <property type="project" value="UniProtKB-KW"/>
</dbReference>
<dbReference type="Pfam" id="PF01326">
    <property type="entry name" value="PPDK_N"/>
    <property type="match status" value="1"/>
</dbReference>
<accession>A0A2M7MEU1</accession>
<evidence type="ECO:0000313" key="11">
    <source>
        <dbReference type="EMBL" id="PIX88080.1"/>
    </source>
</evidence>
<keyword evidence="8" id="KW-0067">ATP-binding</keyword>
<evidence type="ECO:0000256" key="8">
    <source>
        <dbReference type="ARBA" id="ARBA00022840"/>
    </source>
</evidence>
<keyword evidence="7" id="KW-0418">Kinase</keyword>
<proteinExistence type="inferred from homology"/>
<evidence type="ECO:0000259" key="10">
    <source>
        <dbReference type="Pfam" id="PF01326"/>
    </source>
</evidence>
<evidence type="ECO:0000256" key="3">
    <source>
        <dbReference type="ARBA" id="ARBA00021623"/>
    </source>
</evidence>
<feature type="domain" description="Pyruvate phosphate dikinase AMP/ATP-binding" evidence="10">
    <location>
        <begin position="1"/>
        <end position="49"/>
    </location>
</feature>
<reference evidence="12" key="1">
    <citation type="submission" date="2017-09" db="EMBL/GenBank/DDBJ databases">
        <title>Depth-based differentiation of microbial function through sediment-hosted aquifers and enrichment of novel symbionts in the deep terrestrial subsurface.</title>
        <authorList>
            <person name="Probst A.J."/>
            <person name="Ladd B."/>
            <person name="Jarett J.K."/>
            <person name="Geller-Mcgrath D.E."/>
            <person name="Sieber C.M.K."/>
            <person name="Emerson J.B."/>
            <person name="Anantharaman K."/>
            <person name="Thomas B.C."/>
            <person name="Malmstrom R."/>
            <person name="Stieglmeier M."/>
            <person name="Klingl A."/>
            <person name="Woyke T."/>
            <person name="Ryan C.M."/>
            <person name="Banfield J.F."/>
        </authorList>
    </citation>
    <scope>NUCLEOTIDE SEQUENCE [LARGE SCALE GENOMIC DNA]</scope>
</reference>
<feature type="non-terminal residue" evidence="11">
    <location>
        <position position="49"/>
    </location>
</feature>
<dbReference type="SUPFAM" id="SSF56059">
    <property type="entry name" value="Glutathione synthetase ATP-binding domain-like"/>
    <property type="match status" value="1"/>
</dbReference>
<keyword evidence="6" id="KW-0547">Nucleotide-binding</keyword>
<dbReference type="GO" id="GO:0046872">
    <property type="term" value="F:metal ion binding"/>
    <property type="evidence" value="ECO:0007669"/>
    <property type="project" value="UniProtKB-KW"/>
</dbReference>
<dbReference type="PANTHER" id="PTHR43030">
    <property type="entry name" value="PHOSPHOENOLPYRUVATE SYNTHASE"/>
    <property type="match status" value="1"/>
</dbReference>